<feature type="compositionally biased region" description="Polar residues" evidence="1">
    <location>
        <begin position="70"/>
        <end position="83"/>
    </location>
</feature>
<dbReference type="Proteomes" id="UP001469553">
    <property type="component" value="Unassembled WGS sequence"/>
</dbReference>
<protein>
    <submittedName>
        <fullName evidence="2">Uncharacterized protein</fullName>
    </submittedName>
</protein>
<name>A0ABV0XWC0_9TELE</name>
<sequence>SMHVSPSLFVGDCTCPRTHPAEVKNKGASSVSFQFSLCSFLVYKTALLCELNISVSVLTTSPVRNIHGSPKTTDSQQQDIMSY</sequence>
<proteinExistence type="predicted"/>
<evidence type="ECO:0000313" key="2">
    <source>
        <dbReference type="EMBL" id="MEQ2285663.1"/>
    </source>
</evidence>
<evidence type="ECO:0000313" key="3">
    <source>
        <dbReference type="Proteomes" id="UP001469553"/>
    </source>
</evidence>
<organism evidence="2 3">
    <name type="scientific">Ameca splendens</name>
    <dbReference type="NCBI Taxonomy" id="208324"/>
    <lineage>
        <taxon>Eukaryota</taxon>
        <taxon>Metazoa</taxon>
        <taxon>Chordata</taxon>
        <taxon>Craniata</taxon>
        <taxon>Vertebrata</taxon>
        <taxon>Euteleostomi</taxon>
        <taxon>Actinopterygii</taxon>
        <taxon>Neopterygii</taxon>
        <taxon>Teleostei</taxon>
        <taxon>Neoteleostei</taxon>
        <taxon>Acanthomorphata</taxon>
        <taxon>Ovalentaria</taxon>
        <taxon>Atherinomorphae</taxon>
        <taxon>Cyprinodontiformes</taxon>
        <taxon>Goodeidae</taxon>
        <taxon>Ameca</taxon>
    </lineage>
</organism>
<dbReference type="EMBL" id="JAHRIP010014208">
    <property type="protein sequence ID" value="MEQ2285663.1"/>
    <property type="molecule type" value="Genomic_DNA"/>
</dbReference>
<reference evidence="2 3" key="1">
    <citation type="submission" date="2021-06" db="EMBL/GenBank/DDBJ databases">
        <authorList>
            <person name="Palmer J.M."/>
        </authorList>
    </citation>
    <scope>NUCLEOTIDE SEQUENCE [LARGE SCALE GENOMIC DNA]</scope>
    <source>
        <strain evidence="2 3">AS_MEX2019</strain>
        <tissue evidence="2">Muscle</tissue>
    </source>
</reference>
<feature type="non-terminal residue" evidence="2">
    <location>
        <position position="1"/>
    </location>
</feature>
<keyword evidence="3" id="KW-1185">Reference proteome</keyword>
<accession>A0ABV0XWC0</accession>
<comment type="caution">
    <text evidence="2">The sequence shown here is derived from an EMBL/GenBank/DDBJ whole genome shotgun (WGS) entry which is preliminary data.</text>
</comment>
<evidence type="ECO:0000256" key="1">
    <source>
        <dbReference type="SAM" id="MobiDB-lite"/>
    </source>
</evidence>
<gene>
    <name evidence="2" type="ORF">AMECASPLE_034233</name>
</gene>
<feature type="region of interest" description="Disordered" evidence="1">
    <location>
        <begin position="64"/>
        <end position="83"/>
    </location>
</feature>